<organism evidence="2 3">
    <name type="scientific">Polarella glacialis</name>
    <name type="common">Dinoflagellate</name>
    <dbReference type="NCBI Taxonomy" id="89957"/>
    <lineage>
        <taxon>Eukaryota</taxon>
        <taxon>Sar</taxon>
        <taxon>Alveolata</taxon>
        <taxon>Dinophyceae</taxon>
        <taxon>Suessiales</taxon>
        <taxon>Suessiaceae</taxon>
        <taxon>Polarella</taxon>
    </lineage>
</organism>
<evidence type="ECO:0000313" key="2">
    <source>
        <dbReference type="EMBL" id="CAE8592931.1"/>
    </source>
</evidence>
<dbReference type="Proteomes" id="UP000654075">
    <property type="component" value="Unassembled WGS sequence"/>
</dbReference>
<proteinExistence type="predicted"/>
<accession>A0A813E2I5</accession>
<evidence type="ECO:0000313" key="3">
    <source>
        <dbReference type="Proteomes" id="UP000654075"/>
    </source>
</evidence>
<comment type="caution">
    <text evidence="2">The sequence shown here is derived from an EMBL/GenBank/DDBJ whole genome shotgun (WGS) entry which is preliminary data.</text>
</comment>
<dbReference type="EMBL" id="CAJNNV010005981">
    <property type="protein sequence ID" value="CAE8592931.1"/>
    <property type="molecule type" value="Genomic_DNA"/>
</dbReference>
<gene>
    <name evidence="2" type="ORF">PGLA1383_LOCUS11547</name>
</gene>
<feature type="region of interest" description="Disordered" evidence="1">
    <location>
        <begin position="196"/>
        <end position="220"/>
    </location>
</feature>
<keyword evidence="3" id="KW-1185">Reference proteome</keyword>
<evidence type="ECO:0000256" key="1">
    <source>
        <dbReference type="SAM" id="MobiDB-lite"/>
    </source>
</evidence>
<protein>
    <submittedName>
        <fullName evidence="2">Uncharacterized protein</fullName>
    </submittedName>
</protein>
<reference evidence="2" key="1">
    <citation type="submission" date="2021-02" db="EMBL/GenBank/DDBJ databases">
        <authorList>
            <person name="Dougan E. K."/>
            <person name="Rhodes N."/>
            <person name="Thang M."/>
            <person name="Chan C."/>
        </authorList>
    </citation>
    <scope>NUCLEOTIDE SEQUENCE</scope>
</reference>
<name>A0A813E2I5_POLGL</name>
<dbReference type="AlphaFoldDB" id="A0A813E2I5"/>
<sequence>MAGMTVLRAEAAAKATALEAYAKRKTGFAEVYNELLCSALEAMQAKSAAAARTRERDEVAASAESLRQHNLCLEQAMIASQERERGRETARELARKREQELQRKLEGDREREMKRQLTLQRDLELQKEKDRLWEQEVLRERARQLEQETVVERKRQEELDRQHKLDDQFQAERLVGQELDSELKLEMRKQGLSLSGGVRDAAEKQGPLNGRPTYGAPSTSARNSLAAAGVAQAMRTLSVSVSIPAVKQEETEFFKKGWRYFHEKKEDVGSDASASAGCASGARTSAALAASARQRASEAMLLKMKQGQPVPQDAASIWREALLEGARAGHVEPGRCVAPRFKCICKTCQRPEVTAATESSWFLNLWPTTANAEDDDSD</sequence>